<feature type="domain" description="Protein kinase" evidence="5">
    <location>
        <begin position="15"/>
        <end position="274"/>
    </location>
</feature>
<keyword evidence="6" id="KW-0808">Transferase</keyword>
<dbReference type="InterPro" id="IPR045269">
    <property type="entry name" value="Atg1-like"/>
</dbReference>
<keyword evidence="2 3" id="KW-0067">ATP-binding</keyword>
<dbReference type="OMA" id="TIHIMAM"/>
<dbReference type="EMBL" id="DS113531">
    <property type="protein sequence ID" value="EAY02589.1"/>
    <property type="molecule type" value="Genomic_DNA"/>
</dbReference>
<evidence type="ECO:0000256" key="3">
    <source>
        <dbReference type="PROSITE-ProRule" id="PRU10141"/>
    </source>
</evidence>
<dbReference type="AlphaFoldDB" id="A2EXN2"/>
<dbReference type="InterPro" id="IPR000719">
    <property type="entry name" value="Prot_kinase_dom"/>
</dbReference>
<dbReference type="FunFam" id="3.30.200.20:FF:000042">
    <property type="entry name" value="Aurora kinase A"/>
    <property type="match status" value="1"/>
</dbReference>
<dbReference type="SMR" id="A2EXN2"/>
<dbReference type="GO" id="GO:0010506">
    <property type="term" value="P:regulation of autophagy"/>
    <property type="evidence" value="ECO:0007669"/>
    <property type="project" value="InterPro"/>
</dbReference>
<evidence type="ECO:0000313" key="7">
    <source>
        <dbReference type="Proteomes" id="UP000001542"/>
    </source>
</evidence>
<dbReference type="VEuPathDB" id="TrichDB:TVAGG3_0751330"/>
<name>A2EXN2_TRIV3</name>
<dbReference type="GO" id="GO:0051726">
    <property type="term" value="P:regulation of cell cycle"/>
    <property type="evidence" value="ECO:0000318"/>
    <property type="project" value="GO_Central"/>
</dbReference>
<dbReference type="GO" id="GO:0005524">
    <property type="term" value="F:ATP binding"/>
    <property type="evidence" value="ECO:0007669"/>
    <property type="project" value="UniProtKB-UniRule"/>
</dbReference>
<sequence>METEKMEPIRTIGKYSLMKVIGTGGFAEVYLAINTKTKEKVAIKIIKRKITEDSFLIQYIENELRMITRFDHPNIVKVQDIIYTPEEILIIMEYLPNGDLQSFVDTKTRTGQTDQIRIATEILEGINYLHKRGIAHRDIKPANIMFDEKMHPKIIDFGFCREKSALLNTCCGTQPLMAPEIVMGKTYDGLKADIWSYGVTIHIMAMLALPFEFQGYSQFIHDVKNNSIKMCIKATGVIGWLVKNSLAYNAEERASCDDLLNYIKTKTVAVAPQLTVPIVKRANTYTVLQPTSRIISKSPVVIRSRKIANPLLVKPQTPAPRPDQKIAY</sequence>
<dbReference type="InterPro" id="IPR017441">
    <property type="entry name" value="Protein_kinase_ATP_BS"/>
</dbReference>
<dbReference type="Gene3D" id="1.10.510.10">
    <property type="entry name" value="Transferase(Phosphotransferase) domain 1"/>
    <property type="match status" value="1"/>
</dbReference>
<dbReference type="InterPro" id="IPR011009">
    <property type="entry name" value="Kinase-like_dom_sf"/>
</dbReference>
<dbReference type="PANTHER" id="PTHR24348:SF68">
    <property type="entry name" value="SERINE_THREONINE-PROTEIN KINASE ATG1C"/>
    <property type="match status" value="1"/>
</dbReference>
<dbReference type="OrthoDB" id="4062651at2759"/>
<dbReference type="InParanoid" id="A2EXN2"/>
<keyword evidence="7" id="KW-1185">Reference proteome</keyword>
<dbReference type="Pfam" id="PF00069">
    <property type="entry name" value="Pkinase"/>
    <property type="match status" value="1"/>
</dbReference>
<accession>A2EXN2</accession>
<reference evidence="6" key="1">
    <citation type="submission" date="2006-10" db="EMBL/GenBank/DDBJ databases">
        <authorList>
            <person name="Amadeo P."/>
            <person name="Zhao Q."/>
            <person name="Wortman J."/>
            <person name="Fraser-Liggett C."/>
            <person name="Carlton J."/>
        </authorList>
    </citation>
    <scope>NUCLEOTIDE SEQUENCE</scope>
    <source>
        <strain evidence="6">G3</strain>
    </source>
</reference>
<comment type="similarity">
    <text evidence="4">Belongs to the protein kinase superfamily.</text>
</comment>
<dbReference type="PANTHER" id="PTHR24348">
    <property type="entry name" value="SERINE/THREONINE-PROTEIN KINASE UNC-51-RELATED"/>
    <property type="match status" value="1"/>
</dbReference>
<keyword evidence="6" id="KW-0418">Kinase</keyword>
<dbReference type="KEGG" id="tva:4760428"/>
<dbReference type="PROSITE" id="PS50011">
    <property type="entry name" value="PROTEIN_KINASE_DOM"/>
    <property type="match status" value="1"/>
</dbReference>
<dbReference type="GO" id="GO:0004674">
    <property type="term" value="F:protein serine/threonine kinase activity"/>
    <property type="evidence" value="ECO:0000318"/>
    <property type="project" value="GO_Central"/>
</dbReference>
<gene>
    <name evidence="6" type="ORF">TVAG_254900</name>
</gene>
<evidence type="ECO:0000313" key="6">
    <source>
        <dbReference type="EMBL" id="EAY02589.1"/>
    </source>
</evidence>
<dbReference type="SUPFAM" id="SSF56112">
    <property type="entry name" value="Protein kinase-like (PK-like)"/>
    <property type="match status" value="1"/>
</dbReference>
<dbReference type="FunFam" id="1.10.510.10:FF:000578">
    <property type="entry name" value="CAMK family protein kinase"/>
    <property type="match status" value="1"/>
</dbReference>
<keyword evidence="4" id="KW-0723">Serine/threonine-protein kinase</keyword>
<keyword evidence="1 3" id="KW-0547">Nucleotide-binding</keyword>
<protein>
    <submittedName>
        <fullName evidence="6">CAMK family protein kinase</fullName>
    </submittedName>
</protein>
<dbReference type="InterPro" id="IPR008271">
    <property type="entry name" value="Ser/Thr_kinase_AS"/>
</dbReference>
<evidence type="ECO:0000259" key="5">
    <source>
        <dbReference type="PROSITE" id="PS50011"/>
    </source>
</evidence>
<dbReference type="STRING" id="5722.A2EXN2"/>
<dbReference type="PROSITE" id="PS00108">
    <property type="entry name" value="PROTEIN_KINASE_ST"/>
    <property type="match status" value="1"/>
</dbReference>
<dbReference type="eggNOG" id="KOG0586">
    <property type="taxonomic scope" value="Eukaryota"/>
</dbReference>
<reference evidence="6" key="2">
    <citation type="journal article" date="2007" name="Science">
        <title>Draft genome sequence of the sexually transmitted pathogen Trichomonas vaginalis.</title>
        <authorList>
            <person name="Carlton J.M."/>
            <person name="Hirt R.P."/>
            <person name="Silva J.C."/>
            <person name="Delcher A.L."/>
            <person name="Schatz M."/>
            <person name="Zhao Q."/>
            <person name="Wortman J.R."/>
            <person name="Bidwell S.L."/>
            <person name="Alsmark U.C.M."/>
            <person name="Besteiro S."/>
            <person name="Sicheritz-Ponten T."/>
            <person name="Noel C.J."/>
            <person name="Dacks J.B."/>
            <person name="Foster P.G."/>
            <person name="Simillion C."/>
            <person name="Van de Peer Y."/>
            <person name="Miranda-Saavedra D."/>
            <person name="Barton G.J."/>
            <person name="Westrop G.D."/>
            <person name="Mueller S."/>
            <person name="Dessi D."/>
            <person name="Fiori P.L."/>
            <person name="Ren Q."/>
            <person name="Paulsen I."/>
            <person name="Zhang H."/>
            <person name="Bastida-Corcuera F.D."/>
            <person name="Simoes-Barbosa A."/>
            <person name="Brown M.T."/>
            <person name="Hayes R.D."/>
            <person name="Mukherjee M."/>
            <person name="Okumura C.Y."/>
            <person name="Schneider R."/>
            <person name="Smith A.J."/>
            <person name="Vanacova S."/>
            <person name="Villalvazo M."/>
            <person name="Haas B.J."/>
            <person name="Pertea M."/>
            <person name="Feldblyum T.V."/>
            <person name="Utterback T.R."/>
            <person name="Shu C.L."/>
            <person name="Osoegawa K."/>
            <person name="de Jong P.J."/>
            <person name="Hrdy I."/>
            <person name="Horvathova L."/>
            <person name="Zubacova Z."/>
            <person name="Dolezal P."/>
            <person name="Malik S.B."/>
            <person name="Logsdon J.M. Jr."/>
            <person name="Henze K."/>
            <person name="Gupta A."/>
            <person name="Wang C.C."/>
            <person name="Dunne R.L."/>
            <person name="Upcroft J.A."/>
            <person name="Upcroft P."/>
            <person name="White O."/>
            <person name="Salzberg S.L."/>
            <person name="Tang P."/>
            <person name="Chiu C.-H."/>
            <person name="Lee Y.-S."/>
            <person name="Embley T.M."/>
            <person name="Coombs G.H."/>
            <person name="Mottram J.C."/>
            <person name="Tachezy J."/>
            <person name="Fraser-Liggett C.M."/>
            <person name="Johnson P.J."/>
        </authorList>
    </citation>
    <scope>NUCLEOTIDE SEQUENCE [LARGE SCALE GENOMIC DNA]</scope>
    <source>
        <strain evidence="6">G3</strain>
    </source>
</reference>
<evidence type="ECO:0000256" key="2">
    <source>
        <dbReference type="ARBA" id="ARBA00022840"/>
    </source>
</evidence>
<dbReference type="RefSeq" id="XP_001314812.1">
    <property type="nucleotide sequence ID" value="XM_001314777.1"/>
</dbReference>
<dbReference type="SMART" id="SM00220">
    <property type="entry name" value="S_TKc"/>
    <property type="match status" value="1"/>
</dbReference>
<dbReference type="PROSITE" id="PS00107">
    <property type="entry name" value="PROTEIN_KINASE_ATP"/>
    <property type="match status" value="1"/>
</dbReference>
<organism evidence="6 7">
    <name type="scientific">Trichomonas vaginalis (strain ATCC PRA-98 / G3)</name>
    <dbReference type="NCBI Taxonomy" id="412133"/>
    <lineage>
        <taxon>Eukaryota</taxon>
        <taxon>Metamonada</taxon>
        <taxon>Parabasalia</taxon>
        <taxon>Trichomonadida</taxon>
        <taxon>Trichomonadidae</taxon>
        <taxon>Trichomonas</taxon>
    </lineage>
</organism>
<feature type="binding site" evidence="3">
    <location>
        <position position="44"/>
    </location>
    <ligand>
        <name>ATP</name>
        <dbReference type="ChEBI" id="CHEBI:30616"/>
    </ligand>
</feature>
<evidence type="ECO:0000256" key="4">
    <source>
        <dbReference type="RuleBase" id="RU000304"/>
    </source>
</evidence>
<proteinExistence type="inferred from homology"/>
<evidence type="ECO:0000256" key="1">
    <source>
        <dbReference type="ARBA" id="ARBA00022741"/>
    </source>
</evidence>
<dbReference type="Proteomes" id="UP000001542">
    <property type="component" value="Unassembled WGS sequence"/>
</dbReference>
<dbReference type="VEuPathDB" id="TrichDB:TVAG_254900"/>